<evidence type="ECO:0000313" key="2">
    <source>
        <dbReference type="EMBL" id="RKQ95452.1"/>
    </source>
</evidence>
<dbReference type="InterPro" id="IPR001387">
    <property type="entry name" value="Cro/C1-type_HTH"/>
</dbReference>
<protein>
    <recommendedName>
        <fullName evidence="1">HTH cro/C1-type domain-containing protein</fullName>
    </recommendedName>
</protein>
<dbReference type="RefSeq" id="WP_121211964.1">
    <property type="nucleotide sequence ID" value="NZ_RBIM01000006.1"/>
</dbReference>
<comment type="caution">
    <text evidence="2">The sequence shown here is derived from an EMBL/GenBank/DDBJ whole genome shotgun (WGS) entry which is preliminary data.</text>
</comment>
<dbReference type="InterPro" id="IPR010982">
    <property type="entry name" value="Lambda_DNA-bd_dom_sf"/>
</dbReference>
<evidence type="ECO:0000259" key="1">
    <source>
        <dbReference type="PROSITE" id="PS50943"/>
    </source>
</evidence>
<gene>
    <name evidence="2" type="ORF">C7435_2554</name>
</gene>
<dbReference type="PROSITE" id="PS50943">
    <property type="entry name" value="HTH_CROC1"/>
    <property type="match status" value="1"/>
</dbReference>
<name>A0A495D1M1_9PROT</name>
<reference evidence="2 3" key="1">
    <citation type="submission" date="2018-10" db="EMBL/GenBank/DDBJ databases">
        <title>Genomic Encyclopedia of Type Strains, Phase IV (KMG-IV): sequencing the most valuable type-strain genomes for metagenomic binning, comparative biology and taxonomic classification.</title>
        <authorList>
            <person name="Goeker M."/>
        </authorList>
    </citation>
    <scope>NUCLEOTIDE SEQUENCE [LARGE SCALE GENOMIC DNA]</scope>
    <source>
        <strain evidence="2 3">DSM 4734</strain>
    </source>
</reference>
<dbReference type="SUPFAM" id="SSF47413">
    <property type="entry name" value="lambda repressor-like DNA-binding domains"/>
    <property type="match status" value="1"/>
</dbReference>
<dbReference type="GO" id="GO:0003677">
    <property type="term" value="F:DNA binding"/>
    <property type="evidence" value="ECO:0007669"/>
    <property type="project" value="InterPro"/>
</dbReference>
<dbReference type="Proteomes" id="UP000273675">
    <property type="component" value="Unassembled WGS sequence"/>
</dbReference>
<dbReference type="AlphaFoldDB" id="A0A495D1M1"/>
<organism evidence="2 3">
    <name type="scientific">Maricaulis maris</name>
    <dbReference type="NCBI Taxonomy" id="74318"/>
    <lineage>
        <taxon>Bacteria</taxon>
        <taxon>Pseudomonadati</taxon>
        <taxon>Pseudomonadota</taxon>
        <taxon>Alphaproteobacteria</taxon>
        <taxon>Maricaulales</taxon>
        <taxon>Maricaulaceae</taxon>
        <taxon>Maricaulis</taxon>
    </lineage>
</organism>
<dbReference type="EMBL" id="RBIM01000006">
    <property type="protein sequence ID" value="RKQ95452.1"/>
    <property type="molecule type" value="Genomic_DNA"/>
</dbReference>
<dbReference type="Gene3D" id="1.10.260.40">
    <property type="entry name" value="lambda repressor-like DNA-binding domains"/>
    <property type="match status" value="1"/>
</dbReference>
<evidence type="ECO:0000313" key="3">
    <source>
        <dbReference type="Proteomes" id="UP000273675"/>
    </source>
</evidence>
<sequence length="87" mass="9356">MTPTEKNIEALRSAITARGGSLSAIAREAEVKPTTLYDMLRDDWAPRSVRNLIAIEKALGLTAEELAQAHHDDRLARAGDASAKVAS</sequence>
<proteinExistence type="predicted"/>
<accession>A0A495D1M1</accession>
<feature type="domain" description="HTH cro/C1-type" evidence="1">
    <location>
        <begin position="11"/>
        <end position="66"/>
    </location>
</feature>